<dbReference type="PANTHER" id="PTHR36108">
    <property type="entry name" value="COLOSSIN-B-RELATED"/>
    <property type="match status" value="1"/>
</dbReference>
<dbReference type="EMBL" id="JXJU01000018">
    <property type="protein sequence ID" value="PCR98894.1"/>
    <property type="molecule type" value="Genomic_DNA"/>
</dbReference>
<dbReference type="Proteomes" id="UP000218181">
    <property type="component" value="Unassembled WGS sequence"/>
</dbReference>
<dbReference type="InterPro" id="IPR041171">
    <property type="entry name" value="SDR_Ig"/>
</dbReference>
<evidence type="ECO:0000256" key="4">
    <source>
        <dbReference type="ARBA" id="ARBA00022525"/>
    </source>
</evidence>
<keyword evidence="12" id="KW-1185">Reference proteome</keyword>
<evidence type="ECO:0000256" key="3">
    <source>
        <dbReference type="ARBA" id="ARBA00022512"/>
    </source>
</evidence>
<accession>A0A2A5RII6</accession>
<dbReference type="Pfam" id="PF17961">
    <property type="entry name" value="Big_8"/>
    <property type="match status" value="1"/>
</dbReference>
<dbReference type="SUPFAM" id="SSF49478">
    <property type="entry name" value="Cna protein B-type domain"/>
    <property type="match status" value="7"/>
</dbReference>
<feature type="compositionally biased region" description="Polar residues" evidence="7">
    <location>
        <begin position="155"/>
        <end position="164"/>
    </location>
</feature>
<dbReference type="OrthoDB" id="1744455at2"/>
<evidence type="ECO:0000256" key="5">
    <source>
        <dbReference type="ARBA" id="ARBA00022729"/>
    </source>
</evidence>
<comment type="similarity">
    <text evidence="2">Belongs to the serine-aspartate repeat-containing protein (SDr) family.</text>
</comment>
<gene>
    <name evidence="11" type="ORF">RT41_GL000633</name>
</gene>
<dbReference type="Pfam" id="PF17802">
    <property type="entry name" value="SpaA"/>
    <property type="match status" value="7"/>
</dbReference>
<reference evidence="11 12" key="1">
    <citation type="submission" date="2014-12" db="EMBL/GenBank/DDBJ databases">
        <title>Draft genome sequences of 10 type strains of Lactococcus.</title>
        <authorList>
            <person name="Sun Z."/>
            <person name="Zhong Z."/>
            <person name="Liu W."/>
            <person name="Zhang W."/>
            <person name="Zhang H."/>
        </authorList>
    </citation>
    <scope>NUCLEOTIDE SEQUENCE [LARGE SCALE GENOMIC DNA]</scope>
    <source>
        <strain evidence="11 12">JCM 16395</strain>
    </source>
</reference>
<dbReference type="Gene3D" id="2.60.40.10">
    <property type="entry name" value="Immunoglobulins"/>
    <property type="match status" value="7"/>
</dbReference>
<dbReference type="PROSITE" id="PS50847">
    <property type="entry name" value="GRAM_POS_ANCHORING"/>
    <property type="match status" value="1"/>
</dbReference>
<comment type="subcellular location">
    <subcellularLocation>
        <location evidence="1">Secreted</location>
        <location evidence="1">Cell wall</location>
        <topology evidence="1">Peptidoglycan-anchor</topology>
    </subcellularLocation>
</comment>
<evidence type="ECO:0000256" key="2">
    <source>
        <dbReference type="ARBA" id="ARBA00007257"/>
    </source>
</evidence>
<dbReference type="RefSeq" id="WP_096819088.1">
    <property type="nucleotide sequence ID" value="NZ_JXJU01000018.1"/>
</dbReference>
<evidence type="ECO:0000259" key="10">
    <source>
        <dbReference type="PROSITE" id="PS50847"/>
    </source>
</evidence>
<dbReference type="InterPro" id="IPR008966">
    <property type="entry name" value="Adhesion_dom_sf"/>
</dbReference>
<dbReference type="GO" id="GO:0007155">
    <property type="term" value="P:cell adhesion"/>
    <property type="evidence" value="ECO:0007669"/>
    <property type="project" value="InterPro"/>
</dbReference>
<dbReference type="Pfam" id="PF05737">
    <property type="entry name" value="Collagen_bind"/>
    <property type="match status" value="3"/>
</dbReference>
<dbReference type="SUPFAM" id="SSF49401">
    <property type="entry name" value="Bacterial adhesins"/>
    <property type="match status" value="6"/>
</dbReference>
<feature type="chain" id="PRO_5039276265" evidence="9">
    <location>
        <begin position="28"/>
        <end position="1776"/>
    </location>
</feature>
<dbReference type="InterPro" id="IPR011252">
    <property type="entry name" value="Fibrogen-bd_dom1"/>
</dbReference>
<feature type="transmembrane region" description="Helical" evidence="8">
    <location>
        <begin position="1753"/>
        <end position="1771"/>
    </location>
</feature>
<feature type="signal peptide" evidence="9">
    <location>
        <begin position="1"/>
        <end position="27"/>
    </location>
</feature>
<keyword evidence="8" id="KW-1133">Transmembrane helix</keyword>
<comment type="caution">
    <text evidence="11">The sequence shown here is derived from an EMBL/GenBank/DDBJ whole genome shotgun (WGS) entry which is preliminary data.</text>
</comment>
<dbReference type="InterPro" id="IPR008456">
    <property type="entry name" value="Collagen-bd_dom"/>
</dbReference>
<name>A0A2A5RII6_9LACT</name>
<keyword evidence="4" id="KW-0964">Secreted</keyword>
<feature type="domain" description="Gram-positive cocci surface proteins LPxTG" evidence="10">
    <location>
        <begin position="1744"/>
        <end position="1776"/>
    </location>
</feature>
<dbReference type="NCBIfam" id="TIGR01167">
    <property type="entry name" value="LPXTG_anchor"/>
    <property type="match status" value="1"/>
</dbReference>
<dbReference type="InterPro" id="IPR019931">
    <property type="entry name" value="LPXTG_anchor"/>
</dbReference>
<evidence type="ECO:0000256" key="8">
    <source>
        <dbReference type="SAM" id="Phobius"/>
    </source>
</evidence>
<organism evidence="11 12">
    <name type="scientific">Lactococcus fujiensis JCM 16395</name>
    <dbReference type="NCBI Taxonomy" id="1291764"/>
    <lineage>
        <taxon>Bacteria</taxon>
        <taxon>Bacillati</taxon>
        <taxon>Bacillota</taxon>
        <taxon>Bacilli</taxon>
        <taxon>Lactobacillales</taxon>
        <taxon>Streptococcaceae</taxon>
        <taxon>Lactococcus</taxon>
    </lineage>
</organism>
<keyword evidence="8" id="KW-0472">Membrane</keyword>
<protein>
    <submittedName>
        <fullName evidence="11">Membrane protein</fullName>
    </submittedName>
</protein>
<dbReference type="Gene3D" id="2.60.40.740">
    <property type="match status" value="5"/>
</dbReference>
<keyword evidence="8" id="KW-0812">Transmembrane</keyword>
<evidence type="ECO:0000313" key="12">
    <source>
        <dbReference type="Proteomes" id="UP000218181"/>
    </source>
</evidence>
<evidence type="ECO:0000256" key="1">
    <source>
        <dbReference type="ARBA" id="ARBA00004168"/>
    </source>
</evidence>
<evidence type="ECO:0000256" key="9">
    <source>
        <dbReference type="SAM" id="SignalP"/>
    </source>
</evidence>
<keyword evidence="6" id="KW-0572">Peptidoglycan-anchor</keyword>
<dbReference type="Pfam" id="PF00746">
    <property type="entry name" value="Gram_pos_anchor"/>
    <property type="match status" value="1"/>
</dbReference>
<feature type="region of interest" description="Disordered" evidence="7">
    <location>
        <begin position="155"/>
        <end position="179"/>
    </location>
</feature>
<dbReference type="STRING" id="1291764.GCA_001311235_02885"/>
<keyword evidence="5 9" id="KW-0732">Signal</keyword>
<evidence type="ECO:0000313" key="11">
    <source>
        <dbReference type="EMBL" id="PCR98894.1"/>
    </source>
</evidence>
<evidence type="ECO:0000256" key="6">
    <source>
        <dbReference type="ARBA" id="ARBA00023088"/>
    </source>
</evidence>
<dbReference type="InterPro" id="IPR013783">
    <property type="entry name" value="Ig-like_fold"/>
</dbReference>
<dbReference type="PANTHER" id="PTHR36108:SF13">
    <property type="entry name" value="COLOSSIN-B-RELATED"/>
    <property type="match status" value="1"/>
</dbReference>
<evidence type="ECO:0000256" key="7">
    <source>
        <dbReference type="SAM" id="MobiDB-lite"/>
    </source>
</evidence>
<keyword evidence="3" id="KW-0134">Cell wall</keyword>
<sequence>MKKFKKFNLYKVITVIFVILQILQPVAQVTAETISTTTPSGLNIVNAKQISENTVEIGITLTNLSDSKKLDSISFSDDMIPEDINDVKILDSNNQSAIGSFSISDNKINIETNPGVGTEPATLNINFTKINKNAVNTLKYGSQVIKITPLIVPAQTSQEPQDSSKVPLASTKSSERKERISAPAAKAISKLDEVGTDLSKYLPGGTLITNAKATFTDSKGNAVDPDDVTKDTNINLAFVWALPNTLLNGYTVKAGDYFVFNLPSNITYKPGTGELQDTSGEVFANYSITSDGKVTFIFTNSVLNSDNVSGTFNYTSVIKQDSNSGQQTISIDTTTGPVEIPITVKPIGGNSISKTGNVVGQNSSGNNPTGITWDVTINTNGEVLNNAVVSDPMPTDTTGKVPTLVKTISIYPLTVDLLGNVVSQGPALTEGKDYIVDPVSNSITLAGDYAKTNQAFKIEYTSDIDSSKIPDEGGSLTFTNKATLTNGGNSYPADATVNAEYGKLLTKNYLGADSSGSQVLNWEIDYNYGEKSLPAGTKIVDTPSDGQIFYGTPVLKDESGNTIDASMYTIDTDNTTSPASMTITFPNGLKQGVKISYKTQVTGAIDSSINVENEAESDGQTVSAGNNSVASQGLTKTLGTVDYNKKTVGWNININKARQDMSNYQLDDEIPVGLTVDDSTFKLFDNDTKTELVRGTDYTITLTPTGFSLEFIGNLKSQAKDSYTLSYVTSFETLKLTGKTWTNNVTATWVDQKGKSHTNNGTANFTPKVEYVNDGSKSGSYNAVSKIITWTVVTNYNQRVLNNASITDKIVGDQDYVPDSVKLYEATINSDGSYTLVKPEISNNATYDAENNLLTVPLPNGSSKAYVLTYQTSLVGKIINQKTYDNTAQYVNDNISSNLVASVSVPNSGSVIEKSGSQDPSNSSYALWNIWVNKSQSTISNATVTDVPSDNQIIDESSITIYPTKVSSDGSYVENTTAPLQLGTDYTVNLVTDNTSGQQTLTIVFKNTINTAYSIHYRSLINSSLINDTLTNDASIKGTGEKPVSDDIISSTQVVNNGGSASGKNMGLVITKTDGNTGKALVGATFEIWSDVSGNKGQLLRSGTTDSSGKINWKNLKSGKYILVESSAPDGYVISTMLKNGQEISLQYNEVDENQNKNLSLVNFKGQITIHKTDRDTGKDLAGATFDLYQKLQSGDIKIASELVTDANGNITYAGLDAGNYYIIETSAPAGYELDSAPQDVTVNGDNIQPTINISNSETTGEVLLTKIDSDTGATLQGAVFTLYDSKGTLIKSGLVTDASGKIMYDGLKPGNYYFKETQAPTGYLLNSNKIGFTIVLQVVPQVAQVSVENSAITGAVVLTKTDSDTGKILAGAIFSLFKKDGDLIKSGLTTDSNGEINVSNLTPGDYYFIETEAPAGYELNSSKLPFTVELQSTPKVAQVVAENSETTGSVILNKIDSDTGKKLSGAVFSLFDNSGKEIKSGLVSDINGQITVAGLKPGNYYFVETKAPAGFNFEEAAQYHFTIELQTTSKLATINVENSEATGSVLLTKIDSDTKKVLSGATFSLFNSEGSEIKSSLISDSKGQISVDGLKPGKYYFKETSAPAGYILNNSKLNFEVELQTEHKVAQVLAENAEKTGSVILTKTDKTTGKTLSGAKFNLYNSLGKLVKGNLITNSNGCIEVENLKPGNYYFVEILAPNGYELVKGNKTLFSIEFQKTAKITRVVVENTKEMLPEKVKDNSTNLPKTGDNSNVLYTTLGVLAILFSTLLLLKKKKF</sequence>
<dbReference type="InterPro" id="IPR041033">
    <property type="entry name" value="SpaA_PFL_dom_1"/>
</dbReference>
<dbReference type="GO" id="GO:0005518">
    <property type="term" value="F:collagen binding"/>
    <property type="evidence" value="ECO:0007669"/>
    <property type="project" value="InterPro"/>
</dbReference>
<proteinExistence type="inferred from homology"/>
<dbReference type="Gene3D" id="2.60.40.1280">
    <property type="match status" value="1"/>
</dbReference>